<dbReference type="InterPro" id="IPR001466">
    <property type="entry name" value="Beta-lactam-related"/>
</dbReference>
<dbReference type="PANTHER" id="PTHR43283">
    <property type="entry name" value="BETA-LACTAMASE-RELATED"/>
    <property type="match status" value="1"/>
</dbReference>
<evidence type="ECO:0000313" key="5">
    <source>
        <dbReference type="Proteomes" id="UP000076881"/>
    </source>
</evidence>
<dbReference type="EMBL" id="AZHF01000002">
    <property type="protein sequence ID" value="OAA79299.1"/>
    <property type="molecule type" value="Genomic_DNA"/>
</dbReference>
<dbReference type="OrthoDB" id="428260at2759"/>
<sequence length="411" mass="45923">MDVFESELAAATNPATGYLLGAVAMVIDRDGTFLYRHASGRQFLDDLSPPLGTDCAIALTSAAKFVTNIAALQLVERGLLTLDEPINRHIPEIDKCLRVEKVAGAGQDGKPEVELRRPGRDVTLRHLLLYISGLCTGEAYEKYLGSDSAVPPIEFPEDVHYLLKIRSTHLFFEPGEGFDYGWSIYYVQLLVERLGGKRTYVEYANDYIFRALGMTTSTYGPAESPKIWERRLQMVRRVDGSNAAGKSRLVPCDEATQGITCSISDIARLFSDIMSPDCKLLRLQEHRDMLFEPQLEPGGPAHTSFMSDPINYGFLLPLQKGVSEQVSWSIFPRPKVNWTALGTVLEEDDTLPGLCIPRGTVTFEGMPNVIWTMNREKGRAMLFGNQILPVYDVDAHNMVTKFMRNAWKTFG</sequence>
<evidence type="ECO:0000256" key="2">
    <source>
        <dbReference type="ARBA" id="ARBA00022801"/>
    </source>
</evidence>
<keyword evidence="2" id="KW-0378">Hydrolase</keyword>
<evidence type="ECO:0000313" key="4">
    <source>
        <dbReference type="EMBL" id="OAA79299.1"/>
    </source>
</evidence>
<keyword evidence="5" id="KW-1185">Reference proteome</keyword>
<name>A0A168IIA8_CORDF</name>
<dbReference type="InterPro" id="IPR050789">
    <property type="entry name" value="Diverse_Enzym_Activities"/>
</dbReference>
<evidence type="ECO:0000259" key="3">
    <source>
        <dbReference type="Pfam" id="PF00144"/>
    </source>
</evidence>
<gene>
    <name evidence="4" type="ORF">LEL_02785</name>
</gene>
<dbReference type="GO" id="GO:0016787">
    <property type="term" value="F:hydrolase activity"/>
    <property type="evidence" value="ECO:0007669"/>
    <property type="project" value="UniProtKB-KW"/>
</dbReference>
<evidence type="ECO:0000256" key="1">
    <source>
        <dbReference type="ARBA" id="ARBA00009009"/>
    </source>
</evidence>
<dbReference type="AlphaFoldDB" id="A0A168IIA8"/>
<organism evidence="4 5">
    <name type="scientific">Akanthomyces lecanii RCEF 1005</name>
    <dbReference type="NCBI Taxonomy" id="1081108"/>
    <lineage>
        <taxon>Eukaryota</taxon>
        <taxon>Fungi</taxon>
        <taxon>Dikarya</taxon>
        <taxon>Ascomycota</taxon>
        <taxon>Pezizomycotina</taxon>
        <taxon>Sordariomycetes</taxon>
        <taxon>Hypocreomycetidae</taxon>
        <taxon>Hypocreales</taxon>
        <taxon>Cordycipitaceae</taxon>
        <taxon>Akanthomyces</taxon>
        <taxon>Cordyceps confragosa</taxon>
    </lineage>
</organism>
<comment type="caution">
    <text evidence="4">The sequence shown here is derived from an EMBL/GenBank/DDBJ whole genome shotgun (WGS) entry which is preliminary data.</text>
</comment>
<feature type="domain" description="Beta-lactamase-related" evidence="3">
    <location>
        <begin position="18"/>
        <end position="317"/>
    </location>
</feature>
<dbReference type="STRING" id="1081108.A0A168IIA8"/>
<dbReference type="PANTHER" id="PTHR43283:SF17">
    <property type="entry name" value="(LOVD), PUTATIVE (AFU_ORTHOLOGUE AFUA_5G00920)-RELATED"/>
    <property type="match status" value="1"/>
</dbReference>
<dbReference type="Gene3D" id="3.40.710.10">
    <property type="entry name" value="DD-peptidase/beta-lactamase superfamily"/>
    <property type="match status" value="1"/>
</dbReference>
<dbReference type="Proteomes" id="UP000076881">
    <property type="component" value="Unassembled WGS sequence"/>
</dbReference>
<dbReference type="InterPro" id="IPR012338">
    <property type="entry name" value="Beta-lactam/transpept-like"/>
</dbReference>
<accession>A0A168IIA8</accession>
<comment type="similarity">
    <text evidence="1">Belongs to the class-A beta-lactamase family.</text>
</comment>
<proteinExistence type="inferred from homology"/>
<reference evidence="4 5" key="1">
    <citation type="journal article" date="2016" name="Genome Biol. Evol.">
        <title>Divergent and convergent evolution of fungal pathogenicity.</title>
        <authorList>
            <person name="Shang Y."/>
            <person name="Xiao G."/>
            <person name="Zheng P."/>
            <person name="Cen K."/>
            <person name="Zhan S."/>
            <person name="Wang C."/>
        </authorList>
    </citation>
    <scope>NUCLEOTIDE SEQUENCE [LARGE SCALE GENOMIC DNA]</scope>
    <source>
        <strain evidence="4 5">RCEF 1005</strain>
    </source>
</reference>
<dbReference type="Pfam" id="PF00144">
    <property type="entry name" value="Beta-lactamase"/>
    <property type="match status" value="1"/>
</dbReference>
<protein>
    <submittedName>
        <fullName evidence="4">Beta-lactamase family protein</fullName>
    </submittedName>
</protein>
<dbReference type="SUPFAM" id="SSF56601">
    <property type="entry name" value="beta-lactamase/transpeptidase-like"/>
    <property type="match status" value="1"/>
</dbReference>